<gene>
    <name evidence="5" type="ORF">AQPE_2649</name>
</gene>
<dbReference type="EMBL" id="AP018694">
    <property type="protein sequence ID" value="BBE18487.1"/>
    <property type="molecule type" value="Genomic_DNA"/>
</dbReference>
<keyword evidence="1" id="KW-0805">Transcription regulation</keyword>
<dbReference type="PRINTS" id="PR00032">
    <property type="entry name" value="HTHARAC"/>
</dbReference>
<evidence type="ECO:0000313" key="6">
    <source>
        <dbReference type="Proteomes" id="UP001193389"/>
    </source>
</evidence>
<dbReference type="PANTHER" id="PTHR43280:SF32">
    <property type="entry name" value="TRANSCRIPTIONAL REGULATORY PROTEIN"/>
    <property type="match status" value="1"/>
</dbReference>
<protein>
    <submittedName>
        <fullName evidence="5">Transcriptional regulator</fullName>
    </submittedName>
</protein>
<dbReference type="InterPro" id="IPR037923">
    <property type="entry name" value="HTH-like"/>
</dbReference>
<evidence type="ECO:0000256" key="1">
    <source>
        <dbReference type="ARBA" id="ARBA00023015"/>
    </source>
</evidence>
<dbReference type="PROSITE" id="PS01124">
    <property type="entry name" value="HTH_ARAC_FAMILY_2"/>
    <property type="match status" value="1"/>
</dbReference>
<keyword evidence="6" id="KW-1185">Reference proteome</keyword>
<dbReference type="GO" id="GO:0003700">
    <property type="term" value="F:DNA-binding transcription factor activity"/>
    <property type="evidence" value="ECO:0007669"/>
    <property type="project" value="InterPro"/>
</dbReference>
<dbReference type="SMART" id="SM00342">
    <property type="entry name" value="HTH_ARAC"/>
    <property type="match status" value="1"/>
</dbReference>
<dbReference type="Proteomes" id="UP001193389">
    <property type="component" value="Chromosome"/>
</dbReference>
<dbReference type="InterPro" id="IPR020449">
    <property type="entry name" value="Tscrpt_reg_AraC-type_HTH"/>
</dbReference>
<dbReference type="GO" id="GO:0043565">
    <property type="term" value="F:sequence-specific DNA binding"/>
    <property type="evidence" value="ECO:0007669"/>
    <property type="project" value="InterPro"/>
</dbReference>
<evidence type="ECO:0000256" key="3">
    <source>
        <dbReference type="ARBA" id="ARBA00023163"/>
    </source>
</evidence>
<reference evidence="5" key="1">
    <citation type="journal article" date="2020" name="Int. J. Syst. Evol. Microbiol.">
        <title>Aquipluma nitroreducens gen. nov. sp. nov., a novel facultatively anaerobic bacterium isolated from a freshwater lake.</title>
        <authorList>
            <person name="Watanabe M."/>
            <person name="Kojima H."/>
            <person name="Fukui M."/>
        </authorList>
    </citation>
    <scope>NUCLEOTIDE SEQUENCE</scope>
    <source>
        <strain evidence="5">MeG22</strain>
    </source>
</reference>
<evidence type="ECO:0000256" key="2">
    <source>
        <dbReference type="ARBA" id="ARBA00023125"/>
    </source>
</evidence>
<keyword evidence="2" id="KW-0238">DNA-binding</keyword>
<dbReference type="PANTHER" id="PTHR43280">
    <property type="entry name" value="ARAC-FAMILY TRANSCRIPTIONAL REGULATOR"/>
    <property type="match status" value="1"/>
</dbReference>
<proteinExistence type="predicted"/>
<keyword evidence="3" id="KW-0804">Transcription</keyword>
<dbReference type="InterPro" id="IPR018060">
    <property type="entry name" value="HTH_AraC"/>
</dbReference>
<dbReference type="Gene3D" id="1.10.10.60">
    <property type="entry name" value="Homeodomain-like"/>
    <property type="match status" value="1"/>
</dbReference>
<dbReference type="AlphaFoldDB" id="A0A5K7SAL8"/>
<evidence type="ECO:0000259" key="4">
    <source>
        <dbReference type="PROSITE" id="PS01124"/>
    </source>
</evidence>
<dbReference type="RefSeq" id="WP_318346818.1">
    <property type="nucleotide sequence ID" value="NZ_AP018694.1"/>
</dbReference>
<evidence type="ECO:0000313" key="5">
    <source>
        <dbReference type="EMBL" id="BBE18487.1"/>
    </source>
</evidence>
<dbReference type="KEGG" id="anf:AQPE_2649"/>
<name>A0A5K7SAL8_9BACT</name>
<dbReference type="Pfam" id="PF12833">
    <property type="entry name" value="HTH_18"/>
    <property type="match status" value="1"/>
</dbReference>
<dbReference type="SUPFAM" id="SSF46689">
    <property type="entry name" value="Homeodomain-like"/>
    <property type="match status" value="1"/>
</dbReference>
<sequence>MNRQVTDCKTYQFSKNKYGSELLIDLIRLESLSKYIRQTPRHCLTYYDITFILDGYGSFALDQHEFPVTSNHLYFSAPGQIREWKVSDIPHGLVLIFEEEFLCSFFSDPLFVKMLSFFTNRQAPPQLSLTEEQGKYLFNIMLQIEQEISDNKETHLLRALLYQVLAWINNVYRSYYQLAATPLNSKITRFVQLVETHYCNDHTVSFYASELCITSGYLNELVKNESGVSAKQYIINRLMTEAKRLLLSCETPVSEIAWNLGFSDSSYFVRLFRNETGFSPLAFRKRHLS</sequence>
<organism evidence="5 6">
    <name type="scientific">Aquipluma nitroreducens</name>
    <dbReference type="NCBI Taxonomy" id="2010828"/>
    <lineage>
        <taxon>Bacteria</taxon>
        <taxon>Pseudomonadati</taxon>
        <taxon>Bacteroidota</taxon>
        <taxon>Bacteroidia</taxon>
        <taxon>Marinilabiliales</taxon>
        <taxon>Prolixibacteraceae</taxon>
        <taxon>Aquipluma</taxon>
    </lineage>
</organism>
<feature type="domain" description="HTH araC/xylS-type" evidence="4">
    <location>
        <begin position="188"/>
        <end position="286"/>
    </location>
</feature>
<accession>A0A5K7SAL8</accession>
<dbReference type="SUPFAM" id="SSF51215">
    <property type="entry name" value="Regulatory protein AraC"/>
    <property type="match status" value="1"/>
</dbReference>
<dbReference type="InterPro" id="IPR009057">
    <property type="entry name" value="Homeodomain-like_sf"/>
</dbReference>